<gene>
    <name evidence="2" type="ORF">GCM10012284_46140</name>
</gene>
<dbReference type="Proteomes" id="UP000656042">
    <property type="component" value="Unassembled WGS sequence"/>
</dbReference>
<sequence length="216" mass="23272">MTSSPLPQPGSLIELSTPPPAHAEDAPFSGPYAGTRVIRADGSVLTLSLPLAHVPGTGTPVTLRWPAGPRGRYVVPGSVTRVDENRFDVTLTGAVEVEQQRHFVRGGGGEPVLLHRPDLPDATGFIRDISERSVRAHFRGVDVHEGDEVCLRVALDLDLVDLHAVVTKVAGLPQKVPERGPASVELVAVFTESEPHAQTIRRYVLRLQMLARARTG</sequence>
<feature type="region of interest" description="Disordered" evidence="1">
    <location>
        <begin position="1"/>
        <end position="28"/>
    </location>
</feature>
<organism evidence="2 3">
    <name type="scientific">Mangrovihabitans endophyticus</name>
    <dbReference type="NCBI Taxonomy" id="1751298"/>
    <lineage>
        <taxon>Bacteria</taxon>
        <taxon>Bacillati</taxon>
        <taxon>Actinomycetota</taxon>
        <taxon>Actinomycetes</taxon>
        <taxon>Micromonosporales</taxon>
        <taxon>Micromonosporaceae</taxon>
        <taxon>Mangrovihabitans</taxon>
    </lineage>
</organism>
<evidence type="ECO:0000313" key="3">
    <source>
        <dbReference type="Proteomes" id="UP000656042"/>
    </source>
</evidence>
<dbReference type="RefSeq" id="WP_189081381.1">
    <property type="nucleotide sequence ID" value="NZ_BMMX01000026.1"/>
</dbReference>
<dbReference type="AlphaFoldDB" id="A0A8J3FQD8"/>
<protein>
    <recommendedName>
        <fullName evidence="4">PilZ domain-containing protein</fullName>
    </recommendedName>
</protein>
<comment type="caution">
    <text evidence="2">The sequence shown here is derived from an EMBL/GenBank/DDBJ whole genome shotgun (WGS) entry which is preliminary data.</text>
</comment>
<name>A0A8J3FQD8_9ACTN</name>
<evidence type="ECO:0000313" key="2">
    <source>
        <dbReference type="EMBL" id="GGL06654.1"/>
    </source>
</evidence>
<keyword evidence="3" id="KW-1185">Reference proteome</keyword>
<reference evidence="2" key="1">
    <citation type="journal article" date="2014" name="Int. J. Syst. Evol. Microbiol.">
        <title>Complete genome sequence of Corynebacterium casei LMG S-19264T (=DSM 44701T), isolated from a smear-ripened cheese.</title>
        <authorList>
            <consortium name="US DOE Joint Genome Institute (JGI-PGF)"/>
            <person name="Walter F."/>
            <person name="Albersmeier A."/>
            <person name="Kalinowski J."/>
            <person name="Ruckert C."/>
        </authorList>
    </citation>
    <scope>NUCLEOTIDE SEQUENCE</scope>
    <source>
        <strain evidence="2">CGMCC 4.7299</strain>
    </source>
</reference>
<evidence type="ECO:0008006" key="4">
    <source>
        <dbReference type="Google" id="ProtNLM"/>
    </source>
</evidence>
<reference evidence="2" key="2">
    <citation type="submission" date="2020-09" db="EMBL/GenBank/DDBJ databases">
        <authorList>
            <person name="Sun Q."/>
            <person name="Zhou Y."/>
        </authorList>
    </citation>
    <scope>NUCLEOTIDE SEQUENCE</scope>
    <source>
        <strain evidence="2">CGMCC 4.7299</strain>
    </source>
</reference>
<accession>A0A8J3FQD8</accession>
<evidence type="ECO:0000256" key="1">
    <source>
        <dbReference type="SAM" id="MobiDB-lite"/>
    </source>
</evidence>
<dbReference type="EMBL" id="BMMX01000026">
    <property type="protein sequence ID" value="GGL06654.1"/>
    <property type="molecule type" value="Genomic_DNA"/>
</dbReference>
<proteinExistence type="predicted"/>